<reference evidence="13" key="1">
    <citation type="submission" date="2007-07" db="EMBL/GenBank/DDBJ databases">
        <title>PCAP assembly of the Caenorhabditis remanei genome.</title>
        <authorList>
            <consortium name="The Caenorhabditis remanei Sequencing Consortium"/>
            <person name="Wilson R.K."/>
        </authorList>
    </citation>
    <scope>NUCLEOTIDE SEQUENCE [LARGE SCALE GENOMIC DNA]</scope>
    <source>
        <strain evidence="13">PB4641</strain>
    </source>
</reference>
<dbReference type="eggNOG" id="KOG0120">
    <property type="taxonomic scope" value="Eukaryota"/>
</dbReference>
<dbReference type="InterPro" id="IPR000990">
    <property type="entry name" value="Innexin"/>
</dbReference>
<feature type="transmembrane region" description="Helical" evidence="12">
    <location>
        <begin position="760"/>
        <end position="781"/>
    </location>
</feature>
<evidence type="ECO:0000256" key="4">
    <source>
        <dbReference type="ARBA" id="ARBA00022475"/>
    </source>
</evidence>
<organism evidence="14">
    <name type="scientific">Caenorhabditis remanei</name>
    <name type="common">Caenorhabditis vulgaris</name>
    <dbReference type="NCBI Taxonomy" id="31234"/>
    <lineage>
        <taxon>Eukaryota</taxon>
        <taxon>Metazoa</taxon>
        <taxon>Ecdysozoa</taxon>
        <taxon>Nematoda</taxon>
        <taxon>Chromadorea</taxon>
        <taxon>Rhabditida</taxon>
        <taxon>Rhabditina</taxon>
        <taxon>Rhabditomorpha</taxon>
        <taxon>Rhabditoidea</taxon>
        <taxon>Rhabditidae</taxon>
        <taxon>Peloderinae</taxon>
        <taxon>Caenorhabditis</taxon>
    </lineage>
</organism>
<keyword evidence="8 12" id="KW-1133">Transmembrane helix</keyword>
<proteinExistence type="inferred from homology"/>
<evidence type="ECO:0000256" key="2">
    <source>
        <dbReference type="ARBA" id="ARBA00004651"/>
    </source>
</evidence>
<keyword evidence="9 12" id="KW-0406">Ion transport</keyword>
<evidence type="ECO:0000313" key="14">
    <source>
        <dbReference type="Proteomes" id="UP000008281"/>
    </source>
</evidence>
<evidence type="ECO:0000256" key="11">
    <source>
        <dbReference type="ARBA" id="ARBA00023303"/>
    </source>
</evidence>
<name>E3NFH5_CAERE</name>
<dbReference type="PRINTS" id="PR01262">
    <property type="entry name" value="INNEXIN"/>
</dbReference>
<evidence type="ECO:0000256" key="7">
    <source>
        <dbReference type="ARBA" id="ARBA00022949"/>
    </source>
</evidence>
<dbReference type="GO" id="GO:0005886">
    <property type="term" value="C:plasma membrane"/>
    <property type="evidence" value="ECO:0007669"/>
    <property type="project" value="UniProtKB-SubCell"/>
</dbReference>
<keyword evidence="11 12" id="KW-0407">Ion channel</keyword>
<comment type="similarity">
    <text evidence="12">Belongs to the pannexin family.</text>
</comment>
<comment type="caution">
    <text evidence="12">Lacks conserved residue(s) required for the propagation of feature annotation.</text>
</comment>
<feature type="transmembrane region" description="Helical" evidence="12">
    <location>
        <begin position="788"/>
        <end position="811"/>
    </location>
</feature>
<keyword evidence="6" id="KW-0303">Gap junction</keyword>
<dbReference type="GO" id="GO:0005243">
    <property type="term" value="F:gap junction channel activity"/>
    <property type="evidence" value="ECO:0007669"/>
    <property type="project" value="TreeGrafter"/>
</dbReference>
<keyword evidence="7" id="KW-0965">Cell junction</keyword>
<evidence type="ECO:0000313" key="13">
    <source>
        <dbReference type="EMBL" id="EFO96086.1"/>
    </source>
</evidence>
<feature type="transmembrane region" description="Helical" evidence="12">
    <location>
        <begin position="630"/>
        <end position="652"/>
    </location>
</feature>
<keyword evidence="3 12" id="KW-0813">Transport</keyword>
<keyword evidence="10 12" id="KW-0472">Membrane</keyword>
<dbReference type="GO" id="GO:0034220">
    <property type="term" value="P:monoatomic ion transmembrane transport"/>
    <property type="evidence" value="ECO:0007669"/>
    <property type="project" value="UniProtKB-KW"/>
</dbReference>
<feature type="transmembrane region" description="Helical" evidence="12">
    <location>
        <begin position="539"/>
        <end position="563"/>
    </location>
</feature>
<dbReference type="EMBL" id="DS268637">
    <property type="protein sequence ID" value="EFO96086.1"/>
    <property type="molecule type" value="Genomic_DNA"/>
</dbReference>
<dbReference type="Pfam" id="PF00876">
    <property type="entry name" value="Innexin"/>
    <property type="match status" value="1"/>
</dbReference>
<feature type="transmembrane region" description="Helical" evidence="12">
    <location>
        <begin position="730"/>
        <end position="748"/>
    </location>
</feature>
<dbReference type="AlphaFoldDB" id="E3NFH5"/>
<keyword evidence="14" id="KW-1185">Reference proteome</keyword>
<keyword evidence="5 12" id="KW-0812">Transmembrane</keyword>
<dbReference type="Proteomes" id="UP000008281">
    <property type="component" value="Unassembled WGS sequence"/>
</dbReference>
<keyword evidence="4" id="KW-1003">Cell membrane</keyword>
<dbReference type="PANTHER" id="PTHR11893">
    <property type="entry name" value="INNEXIN"/>
    <property type="match status" value="1"/>
</dbReference>
<accession>E3NFH5</accession>
<comment type="function">
    <text evidence="12">Structural component of the gap junctions.</text>
</comment>
<evidence type="ECO:0000256" key="6">
    <source>
        <dbReference type="ARBA" id="ARBA00022868"/>
    </source>
</evidence>
<dbReference type="PROSITE" id="PS51013">
    <property type="entry name" value="PANNEXIN"/>
    <property type="match status" value="1"/>
</dbReference>
<evidence type="ECO:0000256" key="12">
    <source>
        <dbReference type="RuleBase" id="RU010713"/>
    </source>
</evidence>
<evidence type="ECO:0000256" key="8">
    <source>
        <dbReference type="ARBA" id="ARBA00022989"/>
    </source>
</evidence>
<evidence type="ECO:0000256" key="10">
    <source>
        <dbReference type="ARBA" id="ARBA00023136"/>
    </source>
</evidence>
<gene>
    <name evidence="12" type="primary">inx</name>
    <name evidence="13" type="ORF">CRE_18232</name>
</gene>
<dbReference type="OrthoDB" id="5874710at2759"/>
<evidence type="ECO:0000256" key="1">
    <source>
        <dbReference type="ARBA" id="ARBA00004610"/>
    </source>
</evidence>
<dbReference type="HOGENOM" id="CLU_344914_0_0_1"/>
<dbReference type="STRING" id="31234.E3NFH5"/>
<evidence type="ECO:0000256" key="9">
    <source>
        <dbReference type="ARBA" id="ARBA00023065"/>
    </source>
</evidence>
<feature type="transmembrane region" description="Helical" evidence="12">
    <location>
        <begin position="455"/>
        <end position="477"/>
    </location>
</feature>
<dbReference type="InParanoid" id="E3NFH5"/>
<comment type="subcellular location">
    <subcellularLocation>
        <location evidence="1">Cell junction</location>
        <location evidence="1">Gap junction</location>
    </subcellularLocation>
    <subcellularLocation>
        <location evidence="2 12">Cell membrane</location>
        <topology evidence="2 12">Multi-pass membrane protein</topology>
    </subcellularLocation>
</comment>
<evidence type="ECO:0000256" key="3">
    <source>
        <dbReference type="ARBA" id="ARBA00022448"/>
    </source>
</evidence>
<sequence length="820" mass="96168">MSQRWNLDLVLAGQDPDWAAKSLKIDGMHSNKKGKISTLRHITVLRFRVLPNFQQELLVQIFQYVASPACNSVPLHMDFLEAKSKMNLLAVLWLRNGEADNTQQRRLAEKRANEFSVRNLFSLRSVCRKFNDVINNHMRPGTDYGHIKIDVKIQGFDDTREVTVHKYGGTGTVCPSTHFKRIKKYNEEFQDIEPFEKIDQLFVVNTVLSEERLETVIRLDLTEASKITFEKISGFKFDEGVNLHQRIQQFFDDLNSPAIVYFHSNIFNTAATLLNQFNGEDAAFMEVEDTFERAQIKQDFWQFYTDVQRKKCLNFIISSLDSIILGQHHSTVPDRKHGTRARLNAYWAELNEAYTQLTIFKTADEQNTGRDHLRMAFKLLKGKSKKSKMEILYHLKSVKRLIGSSVKCYSYKDVPQEWTESPEKLCYKSGMYFQWKPNSNSPREVPENGAERIDYYFLSTFYLLYVACINLIIPYAWNDLQNIRGISLNQFTKHILELKATMPADRLESMSHLAQFFHYTMHQRQSLWFWGFTRPGLTVLYIIHKTLCIAHILVQLICLHAIFGHSYGWNFGMYLFDFLFIKKLDWQITGFFPRVVFCDFDIWDQQSQKNQDWHFFCLLPVNVILEKIVVLYWIWLVVLIICATCFMIQTVFKLLRHSHIKKLLGYLVDLRTARDKRRFEKFVRDFLLHDGSLALYLLEEVDEETVEQLAGFLYLSFLCLQILQKSVDSFPSIFTGVILTIAFLYIKQFQHPFVQSLESLFYNFLGYFSLSFFSYCCPPLVSSSVKRFFECFYSIISVTSHHFFFIAFVQLSPSALFDTI</sequence>
<dbReference type="PANTHER" id="PTHR11893:SF36">
    <property type="entry name" value="INNEXIN-5"/>
    <property type="match status" value="1"/>
</dbReference>
<protein>
    <recommendedName>
        <fullName evidence="12">Innexin</fullName>
    </recommendedName>
</protein>
<dbReference type="GO" id="GO:0005921">
    <property type="term" value="C:gap junction"/>
    <property type="evidence" value="ECO:0007669"/>
    <property type="project" value="UniProtKB-SubCell"/>
</dbReference>
<evidence type="ECO:0000256" key="5">
    <source>
        <dbReference type="ARBA" id="ARBA00022692"/>
    </source>
</evidence>